<evidence type="ECO:0000313" key="6">
    <source>
        <dbReference type="EMBL" id="KFG88972.1"/>
    </source>
</evidence>
<dbReference type="Proteomes" id="UP000024284">
    <property type="component" value="Unassembled WGS sequence"/>
</dbReference>
<comment type="caution">
    <text evidence="6">The sequence shown here is derived from an EMBL/GenBank/DDBJ whole genome shotgun (WGS) entry which is preliminary data.</text>
</comment>
<dbReference type="GO" id="GO:0000976">
    <property type="term" value="F:transcription cis-regulatory region binding"/>
    <property type="evidence" value="ECO:0007669"/>
    <property type="project" value="TreeGrafter"/>
</dbReference>
<dbReference type="InterPro" id="IPR001867">
    <property type="entry name" value="OmpR/PhoB-type_DNA-bd"/>
</dbReference>
<protein>
    <submittedName>
        <fullName evidence="6">Two component transcriptional regulator, winged helix family</fullName>
    </submittedName>
</protein>
<reference evidence="6" key="1">
    <citation type="submission" date="2014-08" db="EMBL/GenBank/DDBJ databases">
        <title>Draft genome sequences of Sphingobium herbicidovorans.</title>
        <authorList>
            <person name="Gan H.M."/>
            <person name="Gan H.Y."/>
            <person name="Savka M.A."/>
        </authorList>
    </citation>
    <scope>NUCLEOTIDE SEQUENCE [LARGE SCALE GENOMIC DNA]</scope>
    <source>
        <strain evidence="6">NBRC 16415</strain>
    </source>
</reference>
<keyword evidence="2" id="KW-0597">Phosphoprotein</keyword>
<evidence type="ECO:0000256" key="2">
    <source>
        <dbReference type="PROSITE-ProRule" id="PRU00169"/>
    </source>
</evidence>
<dbReference type="InterPro" id="IPR001789">
    <property type="entry name" value="Sig_transdc_resp-reg_receiver"/>
</dbReference>
<dbReference type="OrthoDB" id="9802426at2"/>
<name>A0A086P6F4_SPHHM</name>
<feature type="DNA-binding region" description="OmpR/PhoB-type" evidence="3">
    <location>
        <begin position="128"/>
        <end position="226"/>
    </location>
</feature>
<dbReference type="EMBL" id="JFZA02000045">
    <property type="protein sequence ID" value="KFG88972.1"/>
    <property type="molecule type" value="Genomic_DNA"/>
</dbReference>
<dbReference type="AlphaFoldDB" id="A0A086P6F4"/>
<dbReference type="SMART" id="SM00448">
    <property type="entry name" value="REC"/>
    <property type="match status" value="1"/>
</dbReference>
<proteinExistence type="predicted"/>
<dbReference type="GO" id="GO:0005829">
    <property type="term" value="C:cytosol"/>
    <property type="evidence" value="ECO:0007669"/>
    <property type="project" value="TreeGrafter"/>
</dbReference>
<dbReference type="InterPro" id="IPR036388">
    <property type="entry name" value="WH-like_DNA-bd_sf"/>
</dbReference>
<keyword evidence="1 3" id="KW-0238">DNA-binding</keyword>
<evidence type="ECO:0000259" key="5">
    <source>
        <dbReference type="PROSITE" id="PS51755"/>
    </source>
</evidence>
<dbReference type="Gene3D" id="3.40.50.2300">
    <property type="match status" value="1"/>
</dbReference>
<dbReference type="SMART" id="SM00862">
    <property type="entry name" value="Trans_reg_C"/>
    <property type="match status" value="1"/>
</dbReference>
<dbReference type="Gene3D" id="1.10.10.10">
    <property type="entry name" value="Winged helix-like DNA-binding domain superfamily/Winged helix DNA-binding domain"/>
    <property type="match status" value="1"/>
</dbReference>
<dbReference type="GO" id="GO:0000156">
    <property type="term" value="F:phosphorelay response regulator activity"/>
    <property type="evidence" value="ECO:0007669"/>
    <property type="project" value="TreeGrafter"/>
</dbReference>
<dbReference type="PATRIC" id="fig|1219045.3.peg.3430"/>
<dbReference type="InterPro" id="IPR011006">
    <property type="entry name" value="CheY-like_superfamily"/>
</dbReference>
<organism evidence="6 7">
    <name type="scientific">Sphingobium herbicidovorans (strain ATCC 700291 / DSM 11019 / CCUG 56400 / KCTC 2939 / LMG 18315 / NBRC 16415 / MH)</name>
    <name type="common">Sphingomonas herbicidovorans</name>
    <dbReference type="NCBI Taxonomy" id="1219045"/>
    <lineage>
        <taxon>Bacteria</taxon>
        <taxon>Pseudomonadati</taxon>
        <taxon>Pseudomonadota</taxon>
        <taxon>Alphaproteobacteria</taxon>
        <taxon>Sphingomonadales</taxon>
        <taxon>Sphingomonadaceae</taxon>
        <taxon>Sphingobium</taxon>
    </lineage>
</organism>
<accession>A0A086P6F4</accession>
<dbReference type="PANTHER" id="PTHR48111:SF50">
    <property type="entry name" value="KDP OPERON TRANSCRIPTIONAL REGULATORY PROTEIN KDPE"/>
    <property type="match status" value="1"/>
</dbReference>
<keyword evidence="7" id="KW-1185">Reference proteome</keyword>
<feature type="domain" description="OmpR/PhoB-type" evidence="5">
    <location>
        <begin position="128"/>
        <end position="226"/>
    </location>
</feature>
<dbReference type="InterPro" id="IPR039420">
    <property type="entry name" value="WalR-like"/>
</dbReference>
<evidence type="ECO:0000259" key="4">
    <source>
        <dbReference type="PROSITE" id="PS50110"/>
    </source>
</evidence>
<gene>
    <name evidence="6" type="ORF">BV98_003372</name>
</gene>
<dbReference type="Pfam" id="PF00486">
    <property type="entry name" value="Trans_reg_C"/>
    <property type="match status" value="1"/>
</dbReference>
<dbReference type="CDD" id="cd00383">
    <property type="entry name" value="trans_reg_C"/>
    <property type="match status" value="1"/>
</dbReference>
<dbReference type="SUPFAM" id="SSF52172">
    <property type="entry name" value="CheY-like"/>
    <property type="match status" value="1"/>
</dbReference>
<evidence type="ECO:0000256" key="1">
    <source>
        <dbReference type="ARBA" id="ARBA00023125"/>
    </source>
</evidence>
<dbReference type="RefSeq" id="WP_037468216.1">
    <property type="nucleotide sequence ID" value="NZ_BCZD01000011.1"/>
</dbReference>
<sequence length="228" mass="25000">MTALHILVVDDEPSLIDVLQPVLETAGYRITVAQDGRGAMAAIEAVEFDLILLDLGLPDIDGKSLLQRIRLDQDVPVIVISARHQEAEKISALDEGADDYVNKPFEIGELMARMRAAIRRHSLSKAEASTYCAGGLTIDFPTRRVTLSGEQVKLSPKEYDLLQTLARKAGQVVTHKRLLAAGWGAEATDTQYLRVYIGLLRQKIEQDPSDPSLLLTEPGVGYRLIAAN</sequence>
<dbReference type="GO" id="GO:0006355">
    <property type="term" value="P:regulation of DNA-templated transcription"/>
    <property type="evidence" value="ECO:0007669"/>
    <property type="project" value="InterPro"/>
</dbReference>
<dbReference type="PROSITE" id="PS50110">
    <property type="entry name" value="RESPONSE_REGULATORY"/>
    <property type="match status" value="1"/>
</dbReference>
<feature type="modified residue" description="4-aspartylphosphate" evidence="2">
    <location>
        <position position="54"/>
    </location>
</feature>
<dbReference type="Pfam" id="PF00072">
    <property type="entry name" value="Response_reg"/>
    <property type="match status" value="1"/>
</dbReference>
<dbReference type="Gene3D" id="6.10.250.690">
    <property type="match status" value="1"/>
</dbReference>
<evidence type="ECO:0000313" key="7">
    <source>
        <dbReference type="Proteomes" id="UP000024284"/>
    </source>
</evidence>
<dbReference type="GO" id="GO:0032993">
    <property type="term" value="C:protein-DNA complex"/>
    <property type="evidence" value="ECO:0007669"/>
    <property type="project" value="TreeGrafter"/>
</dbReference>
<dbReference type="PROSITE" id="PS51755">
    <property type="entry name" value="OMPR_PHOB"/>
    <property type="match status" value="1"/>
</dbReference>
<dbReference type="PANTHER" id="PTHR48111">
    <property type="entry name" value="REGULATOR OF RPOS"/>
    <property type="match status" value="1"/>
</dbReference>
<feature type="domain" description="Response regulatory" evidence="4">
    <location>
        <begin position="5"/>
        <end position="118"/>
    </location>
</feature>
<dbReference type="eggNOG" id="COG0745">
    <property type="taxonomic scope" value="Bacteria"/>
</dbReference>
<evidence type="ECO:0000256" key="3">
    <source>
        <dbReference type="PROSITE-ProRule" id="PRU01091"/>
    </source>
</evidence>
<dbReference type="STRING" id="76947.GCA_002080435_03210"/>